<feature type="non-terminal residue" evidence="1">
    <location>
        <position position="32"/>
    </location>
</feature>
<gene>
    <name evidence="1" type="ORF">LCGC14_2027290</name>
</gene>
<comment type="caution">
    <text evidence="1">The sequence shown here is derived from an EMBL/GenBank/DDBJ whole genome shotgun (WGS) entry which is preliminary data.</text>
</comment>
<proteinExistence type="predicted"/>
<reference evidence="1" key="1">
    <citation type="journal article" date="2015" name="Nature">
        <title>Complex archaea that bridge the gap between prokaryotes and eukaryotes.</title>
        <authorList>
            <person name="Spang A."/>
            <person name="Saw J.H."/>
            <person name="Jorgensen S.L."/>
            <person name="Zaremba-Niedzwiedzka K."/>
            <person name="Martijn J."/>
            <person name="Lind A.E."/>
            <person name="van Eijk R."/>
            <person name="Schleper C."/>
            <person name="Guy L."/>
            <person name="Ettema T.J."/>
        </authorList>
    </citation>
    <scope>NUCLEOTIDE SEQUENCE</scope>
</reference>
<accession>A0A0F9FIA2</accession>
<organism evidence="1">
    <name type="scientific">marine sediment metagenome</name>
    <dbReference type="NCBI Taxonomy" id="412755"/>
    <lineage>
        <taxon>unclassified sequences</taxon>
        <taxon>metagenomes</taxon>
        <taxon>ecological metagenomes</taxon>
    </lineage>
</organism>
<dbReference type="EMBL" id="LAZR01023534">
    <property type="protein sequence ID" value="KKL78201.1"/>
    <property type="molecule type" value="Genomic_DNA"/>
</dbReference>
<protein>
    <submittedName>
        <fullName evidence="1">Uncharacterized protein</fullName>
    </submittedName>
</protein>
<evidence type="ECO:0000313" key="1">
    <source>
        <dbReference type="EMBL" id="KKL78201.1"/>
    </source>
</evidence>
<dbReference type="AlphaFoldDB" id="A0A0F9FIA2"/>
<sequence>MAEIELTDSQVERIEAIRVAALAGTPGQMRLV</sequence>
<name>A0A0F9FIA2_9ZZZZ</name>